<proteinExistence type="predicted"/>
<protein>
    <submittedName>
        <fullName evidence="2">VOC family protein</fullName>
    </submittedName>
</protein>
<dbReference type="RefSeq" id="WP_175589446.1">
    <property type="nucleotide sequence ID" value="NZ_JABWGN010000004.1"/>
</dbReference>
<name>A0A7Y6M2A9_9ACTN</name>
<dbReference type="InterPro" id="IPR004360">
    <property type="entry name" value="Glyas_Fos-R_dOase_dom"/>
</dbReference>
<keyword evidence="3" id="KW-1185">Reference proteome</keyword>
<reference evidence="2 3" key="1">
    <citation type="submission" date="2020-06" db="EMBL/GenBank/DDBJ databases">
        <title>Nonomuraea sp. SMC257, a novel actinomycete isolated from soil.</title>
        <authorList>
            <person name="Chanama M."/>
        </authorList>
    </citation>
    <scope>NUCLEOTIDE SEQUENCE [LARGE SCALE GENOMIC DNA]</scope>
    <source>
        <strain evidence="2 3">SMC257</strain>
    </source>
</reference>
<dbReference type="AlphaFoldDB" id="A0A7Y6M2A9"/>
<dbReference type="Gene3D" id="3.10.180.10">
    <property type="entry name" value="2,3-Dihydroxybiphenyl 1,2-Dioxygenase, domain 1"/>
    <property type="match status" value="1"/>
</dbReference>
<sequence length="141" mass="14992">MLRGFATVNLFADDLAAARDWYTELLGVQPYFEVPGPDGRPAYVEFRVGDYQHELGIVRGAFGPHGPGAGAAGPSGVVLYWAVDDVAATLERLFELGAKEHQGVVDRGGNGFVTASVVDPFGNVLGIMTNPHYMEVLGARG</sequence>
<evidence type="ECO:0000313" key="3">
    <source>
        <dbReference type="Proteomes" id="UP000586042"/>
    </source>
</evidence>
<dbReference type="SUPFAM" id="SSF54593">
    <property type="entry name" value="Glyoxalase/Bleomycin resistance protein/Dihydroxybiphenyl dioxygenase"/>
    <property type="match status" value="1"/>
</dbReference>
<dbReference type="InterPro" id="IPR037523">
    <property type="entry name" value="VOC_core"/>
</dbReference>
<evidence type="ECO:0000259" key="1">
    <source>
        <dbReference type="PROSITE" id="PS51819"/>
    </source>
</evidence>
<dbReference type="PROSITE" id="PS51819">
    <property type="entry name" value="VOC"/>
    <property type="match status" value="1"/>
</dbReference>
<accession>A0A7Y6M2A9</accession>
<organism evidence="2 3">
    <name type="scientific">Nonomuraea montanisoli</name>
    <dbReference type="NCBI Taxonomy" id="2741721"/>
    <lineage>
        <taxon>Bacteria</taxon>
        <taxon>Bacillati</taxon>
        <taxon>Actinomycetota</taxon>
        <taxon>Actinomycetes</taxon>
        <taxon>Streptosporangiales</taxon>
        <taxon>Streptosporangiaceae</taxon>
        <taxon>Nonomuraea</taxon>
    </lineage>
</organism>
<dbReference type="Proteomes" id="UP000586042">
    <property type="component" value="Unassembled WGS sequence"/>
</dbReference>
<gene>
    <name evidence="2" type="ORF">HTZ77_11230</name>
</gene>
<comment type="caution">
    <text evidence="2">The sequence shown here is derived from an EMBL/GenBank/DDBJ whole genome shotgun (WGS) entry which is preliminary data.</text>
</comment>
<evidence type="ECO:0000313" key="2">
    <source>
        <dbReference type="EMBL" id="NUW31997.1"/>
    </source>
</evidence>
<dbReference type="EMBL" id="JABWGN010000004">
    <property type="protein sequence ID" value="NUW31997.1"/>
    <property type="molecule type" value="Genomic_DNA"/>
</dbReference>
<dbReference type="Pfam" id="PF00903">
    <property type="entry name" value="Glyoxalase"/>
    <property type="match status" value="1"/>
</dbReference>
<dbReference type="InterPro" id="IPR029068">
    <property type="entry name" value="Glyas_Bleomycin-R_OHBP_Dase"/>
</dbReference>
<feature type="domain" description="VOC" evidence="1">
    <location>
        <begin position="4"/>
        <end position="130"/>
    </location>
</feature>